<dbReference type="PANTHER" id="PTHR23115">
    <property type="entry name" value="TRANSLATION FACTOR"/>
    <property type="match status" value="1"/>
</dbReference>
<dbReference type="Proteomes" id="UP001231189">
    <property type="component" value="Unassembled WGS sequence"/>
</dbReference>
<evidence type="ECO:0000256" key="4">
    <source>
        <dbReference type="SAM" id="MobiDB-lite"/>
    </source>
</evidence>
<feature type="domain" description="DRBM" evidence="5">
    <location>
        <begin position="260"/>
        <end position="329"/>
    </location>
</feature>
<dbReference type="AlphaFoldDB" id="A0AAD8X6J7"/>
<dbReference type="InterPro" id="IPR050100">
    <property type="entry name" value="TRAFAC_GTPase_members"/>
</dbReference>
<dbReference type="InterPro" id="IPR014720">
    <property type="entry name" value="dsRBD_dom"/>
</dbReference>
<proteinExistence type="predicted"/>
<dbReference type="SUPFAM" id="SSF54768">
    <property type="entry name" value="dsRNA-binding domain-like"/>
    <property type="match status" value="2"/>
</dbReference>
<dbReference type="SUPFAM" id="SSF52540">
    <property type="entry name" value="P-loop containing nucleoside triphosphate hydrolases"/>
    <property type="match status" value="1"/>
</dbReference>
<reference evidence="6" key="1">
    <citation type="submission" date="2023-07" db="EMBL/GenBank/DDBJ databases">
        <title>A chromosome-level genome assembly of Lolium multiflorum.</title>
        <authorList>
            <person name="Chen Y."/>
            <person name="Copetti D."/>
            <person name="Kolliker R."/>
            <person name="Studer B."/>
        </authorList>
    </citation>
    <scope>NUCLEOTIDE SEQUENCE</scope>
    <source>
        <strain evidence="6">02402/16</strain>
        <tissue evidence="6">Leaf</tissue>
    </source>
</reference>
<dbReference type="EMBL" id="JAUUTY010000001">
    <property type="protein sequence ID" value="KAK1698913.1"/>
    <property type="molecule type" value="Genomic_DNA"/>
</dbReference>
<dbReference type="PROSITE" id="PS50137">
    <property type="entry name" value="DS_RBD"/>
    <property type="match status" value="2"/>
</dbReference>
<keyword evidence="2" id="KW-0342">GTP-binding</keyword>
<keyword evidence="3" id="KW-0694">RNA-binding</keyword>
<dbReference type="Gene3D" id="3.40.50.300">
    <property type="entry name" value="P-loop containing nucleotide triphosphate hydrolases"/>
    <property type="match status" value="1"/>
</dbReference>
<evidence type="ECO:0000313" key="6">
    <source>
        <dbReference type="EMBL" id="KAK1698913.1"/>
    </source>
</evidence>
<dbReference type="GO" id="GO:0005525">
    <property type="term" value="F:GTP binding"/>
    <property type="evidence" value="ECO:0007669"/>
    <property type="project" value="UniProtKB-KW"/>
</dbReference>
<evidence type="ECO:0000259" key="5">
    <source>
        <dbReference type="PROSITE" id="PS50137"/>
    </source>
</evidence>
<gene>
    <name evidence="6" type="ORF">QYE76_015610</name>
</gene>
<accession>A0AAD8X6J7</accession>
<evidence type="ECO:0000256" key="3">
    <source>
        <dbReference type="PROSITE-ProRule" id="PRU00266"/>
    </source>
</evidence>
<dbReference type="Gene3D" id="3.30.160.20">
    <property type="match status" value="2"/>
</dbReference>
<evidence type="ECO:0000256" key="1">
    <source>
        <dbReference type="ARBA" id="ARBA00022741"/>
    </source>
</evidence>
<feature type="domain" description="DRBM" evidence="5">
    <location>
        <begin position="172"/>
        <end position="241"/>
    </location>
</feature>
<dbReference type="InterPro" id="IPR027417">
    <property type="entry name" value="P-loop_NTPase"/>
</dbReference>
<dbReference type="GO" id="GO:0003723">
    <property type="term" value="F:RNA binding"/>
    <property type="evidence" value="ECO:0007669"/>
    <property type="project" value="UniProtKB-UniRule"/>
</dbReference>
<evidence type="ECO:0000313" key="7">
    <source>
        <dbReference type="Proteomes" id="UP001231189"/>
    </source>
</evidence>
<keyword evidence="7" id="KW-1185">Reference proteome</keyword>
<sequence length="391" mass="43775">MGKDKHINILVIGHVDSGDPATTCDLINKLGVTDVKFETSKYHCTITDAPEQADCAVLIIDDTTIVSILSKDGHIQHTLRAFALGRKQLICCCNEMQAAFSKDQYDEIVREASSFLNSLGYDHNKITFVPISVSKGDNVIEGSTNLEWYKGPTLHEAIDQINWPKKPVRESSHKNLLQDFTLSKYRRYPVYITRSEGEQHDLKFCCTVEVDGQRFESVRLHVHKKEAEKDAAKVAYEFLMARDGDNFADVVALIDKDLLLCKTVLYEFATKKKTDQPSYSWHRQKGPGRMTFNVATVSVAGKEYIGEIGISKKDAAEKAARLAVKSILDTNDECMLKTFRSKRRLITAAPYSLYNKEGVPNFLNPSNQPSKKRTIETSAPDSEAPGLVTSS</sequence>
<protein>
    <recommendedName>
        <fullName evidence="5">DRBM domain-containing protein</fullName>
    </recommendedName>
</protein>
<dbReference type="Pfam" id="PF00035">
    <property type="entry name" value="dsrm"/>
    <property type="match status" value="2"/>
</dbReference>
<comment type="caution">
    <text evidence="6">The sequence shown here is derived from an EMBL/GenBank/DDBJ whole genome shotgun (WGS) entry which is preliminary data.</text>
</comment>
<organism evidence="6 7">
    <name type="scientific">Lolium multiflorum</name>
    <name type="common">Italian ryegrass</name>
    <name type="synonym">Lolium perenne subsp. multiflorum</name>
    <dbReference type="NCBI Taxonomy" id="4521"/>
    <lineage>
        <taxon>Eukaryota</taxon>
        <taxon>Viridiplantae</taxon>
        <taxon>Streptophyta</taxon>
        <taxon>Embryophyta</taxon>
        <taxon>Tracheophyta</taxon>
        <taxon>Spermatophyta</taxon>
        <taxon>Magnoliopsida</taxon>
        <taxon>Liliopsida</taxon>
        <taxon>Poales</taxon>
        <taxon>Poaceae</taxon>
        <taxon>BOP clade</taxon>
        <taxon>Pooideae</taxon>
        <taxon>Poodae</taxon>
        <taxon>Poeae</taxon>
        <taxon>Poeae Chloroplast Group 2 (Poeae type)</taxon>
        <taxon>Loliodinae</taxon>
        <taxon>Loliinae</taxon>
        <taxon>Lolium</taxon>
    </lineage>
</organism>
<evidence type="ECO:0000256" key="2">
    <source>
        <dbReference type="ARBA" id="ARBA00023134"/>
    </source>
</evidence>
<name>A0AAD8X6J7_LOLMU</name>
<feature type="region of interest" description="Disordered" evidence="4">
    <location>
        <begin position="360"/>
        <end position="391"/>
    </location>
</feature>
<dbReference type="SMART" id="SM00358">
    <property type="entry name" value="DSRM"/>
    <property type="match status" value="2"/>
</dbReference>
<keyword evidence="1" id="KW-0547">Nucleotide-binding</keyword>